<accession>A0A9N8VAZ4</accession>
<dbReference type="SUPFAM" id="SSF54277">
    <property type="entry name" value="CAD &amp; PB1 domains"/>
    <property type="match status" value="1"/>
</dbReference>
<dbReference type="Proteomes" id="UP000789706">
    <property type="component" value="Unassembled WGS sequence"/>
</dbReference>
<protein>
    <submittedName>
        <fullName evidence="1">9198_t:CDS:1</fullName>
    </submittedName>
</protein>
<dbReference type="OrthoDB" id="2359582at2759"/>
<dbReference type="EMBL" id="CAJVPK010000076">
    <property type="protein sequence ID" value="CAG8443819.1"/>
    <property type="molecule type" value="Genomic_DNA"/>
</dbReference>
<name>A0A9N8VAZ4_9GLOM</name>
<proteinExistence type="predicted"/>
<comment type="caution">
    <text evidence="1">The sequence shown here is derived from an EMBL/GenBank/DDBJ whole genome shotgun (WGS) entry which is preliminary data.</text>
</comment>
<evidence type="ECO:0000313" key="1">
    <source>
        <dbReference type="EMBL" id="CAG8443819.1"/>
    </source>
</evidence>
<evidence type="ECO:0000313" key="2">
    <source>
        <dbReference type="Proteomes" id="UP000789706"/>
    </source>
</evidence>
<keyword evidence="2" id="KW-1185">Reference proteome</keyword>
<gene>
    <name evidence="1" type="ORF">DEBURN_LOCUS1648</name>
</gene>
<dbReference type="AlphaFoldDB" id="A0A9N8VAZ4"/>
<reference evidence="1" key="1">
    <citation type="submission" date="2021-06" db="EMBL/GenBank/DDBJ databases">
        <authorList>
            <person name="Kallberg Y."/>
            <person name="Tangrot J."/>
            <person name="Rosling A."/>
        </authorList>
    </citation>
    <scope>NUCLEOTIDE SEQUENCE</scope>
    <source>
        <strain evidence="1">AZ414A</strain>
    </source>
</reference>
<sequence length="130" mass="15251">MSNSDNENIAWNFGSERNNGPLNQREPLDLDPLKCILDGAQKLVFLPADWLHIICTFLTHIYALRVSENITFKEILQNVQMNYGIVINPNRITYENQVNDMITLIDEEDWRSAVWEAKRAKNFMIRMFFS</sequence>
<organism evidence="1 2">
    <name type="scientific">Diversispora eburnea</name>
    <dbReference type="NCBI Taxonomy" id="1213867"/>
    <lineage>
        <taxon>Eukaryota</taxon>
        <taxon>Fungi</taxon>
        <taxon>Fungi incertae sedis</taxon>
        <taxon>Mucoromycota</taxon>
        <taxon>Glomeromycotina</taxon>
        <taxon>Glomeromycetes</taxon>
        <taxon>Diversisporales</taxon>
        <taxon>Diversisporaceae</taxon>
        <taxon>Diversispora</taxon>
    </lineage>
</organism>
<dbReference type="Gene3D" id="3.10.20.90">
    <property type="entry name" value="Phosphatidylinositol 3-kinase Catalytic Subunit, Chain A, domain 1"/>
    <property type="match status" value="1"/>
</dbReference>